<dbReference type="InterPro" id="IPR011989">
    <property type="entry name" value="ARM-like"/>
</dbReference>
<dbReference type="InterPro" id="IPR042462">
    <property type="entry name" value="ARMC7"/>
</dbReference>
<accession>A0AAV1JGZ4</accession>
<sequence>MFTNLSYLKKHTPENGTDRESYLSLLVDEYLNSSSLDSKSQVLANLANFAYDPINFAYIRDVGVFDVFLYVIKNECNIQLLHFATTGICNLCSDPVNLDYLIEHSGVKSLVVLLNSNHTEIIPDIIATFIYLFNNGRRTGDNTEIMQKIETLKQSQDKVISNLATVFMDIYQEQ</sequence>
<dbReference type="Gene3D" id="1.25.10.10">
    <property type="entry name" value="Leucine-rich Repeat Variant"/>
    <property type="match status" value="1"/>
</dbReference>
<evidence type="ECO:0000313" key="2">
    <source>
        <dbReference type="Proteomes" id="UP001497472"/>
    </source>
</evidence>
<protein>
    <recommendedName>
        <fullName evidence="3">Armadillo repeat-containing protein 7</fullName>
    </recommendedName>
</protein>
<dbReference type="PANTHER" id="PTHR46263:SF1">
    <property type="entry name" value="ARMADILLO REPEAT-CONTAINING PROTEIN 7"/>
    <property type="match status" value="1"/>
</dbReference>
<dbReference type="AlphaFoldDB" id="A0AAV1JGZ4"/>
<dbReference type="Proteomes" id="UP001497472">
    <property type="component" value="Unassembled WGS sequence"/>
</dbReference>
<evidence type="ECO:0008006" key="3">
    <source>
        <dbReference type="Google" id="ProtNLM"/>
    </source>
</evidence>
<proteinExistence type="predicted"/>
<reference evidence="1 2" key="1">
    <citation type="submission" date="2023-11" db="EMBL/GenBank/DDBJ databases">
        <authorList>
            <person name="Okamura Y."/>
        </authorList>
    </citation>
    <scope>NUCLEOTIDE SEQUENCE [LARGE SCALE GENOMIC DNA]</scope>
</reference>
<name>A0AAV1JGZ4_9NEOP</name>
<dbReference type="EMBL" id="CAVLEF010000010">
    <property type="protein sequence ID" value="CAK1548416.1"/>
    <property type="molecule type" value="Genomic_DNA"/>
</dbReference>
<gene>
    <name evidence="1" type="ORF">LNINA_LOCUS7805</name>
</gene>
<dbReference type="PANTHER" id="PTHR46263">
    <property type="entry name" value="ARMADILLO REPEAT-CONTAINING PROTEIN 7"/>
    <property type="match status" value="1"/>
</dbReference>
<dbReference type="InterPro" id="IPR016024">
    <property type="entry name" value="ARM-type_fold"/>
</dbReference>
<dbReference type="SUPFAM" id="SSF48371">
    <property type="entry name" value="ARM repeat"/>
    <property type="match status" value="1"/>
</dbReference>
<evidence type="ECO:0000313" key="1">
    <source>
        <dbReference type="EMBL" id="CAK1548416.1"/>
    </source>
</evidence>
<organism evidence="1 2">
    <name type="scientific">Leptosia nina</name>
    <dbReference type="NCBI Taxonomy" id="320188"/>
    <lineage>
        <taxon>Eukaryota</taxon>
        <taxon>Metazoa</taxon>
        <taxon>Ecdysozoa</taxon>
        <taxon>Arthropoda</taxon>
        <taxon>Hexapoda</taxon>
        <taxon>Insecta</taxon>
        <taxon>Pterygota</taxon>
        <taxon>Neoptera</taxon>
        <taxon>Endopterygota</taxon>
        <taxon>Lepidoptera</taxon>
        <taxon>Glossata</taxon>
        <taxon>Ditrysia</taxon>
        <taxon>Papilionoidea</taxon>
        <taxon>Pieridae</taxon>
        <taxon>Pierinae</taxon>
        <taxon>Leptosia</taxon>
    </lineage>
</organism>
<keyword evidence="2" id="KW-1185">Reference proteome</keyword>
<comment type="caution">
    <text evidence="1">The sequence shown here is derived from an EMBL/GenBank/DDBJ whole genome shotgun (WGS) entry which is preliminary data.</text>
</comment>